<accession>D8PUL5</accession>
<dbReference type="OMA" id="CEDRFCK"/>
<dbReference type="RefSeq" id="XP_003035498.1">
    <property type="nucleotide sequence ID" value="XM_003035452.1"/>
</dbReference>
<dbReference type="OrthoDB" id="2748942at2759"/>
<keyword evidence="2" id="KW-1185">Reference proteome</keyword>
<dbReference type="HOGENOM" id="CLU_167729_0_0_1"/>
<dbReference type="KEGG" id="scm:SCHCO_02604085"/>
<sequence length="80" mass="9236">MCRFRQVCNVYNRCGHAENLTDQLIQCDSRTCKFSPNHPANCKPPSCTKTCFQYKQYPEQFSPHIDAYCPKCAAKLGRSR</sequence>
<dbReference type="eggNOG" id="ENOG502SZBZ">
    <property type="taxonomic scope" value="Eukaryota"/>
</dbReference>
<feature type="non-terminal residue" evidence="1">
    <location>
        <position position="80"/>
    </location>
</feature>
<proteinExistence type="predicted"/>
<name>D8PUL5_SCHCM</name>
<organism evidence="2">
    <name type="scientific">Schizophyllum commune (strain H4-8 / FGSC 9210)</name>
    <name type="common">Split gill fungus</name>
    <dbReference type="NCBI Taxonomy" id="578458"/>
    <lineage>
        <taxon>Eukaryota</taxon>
        <taxon>Fungi</taxon>
        <taxon>Dikarya</taxon>
        <taxon>Basidiomycota</taxon>
        <taxon>Agaricomycotina</taxon>
        <taxon>Agaricomycetes</taxon>
        <taxon>Agaricomycetidae</taxon>
        <taxon>Agaricales</taxon>
        <taxon>Schizophyllaceae</taxon>
        <taxon>Schizophyllum</taxon>
    </lineage>
</organism>
<dbReference type="VEuPathDB" id="FungiDB:SCHCODRAFT_02604085"/>
<dbReference type="Proteomes" id="UP000007431">
    <property type="component" value="Unassembled WGS sequence"/>
</dbReference>
<protein>
    <submittedName>
        <fullName evidence="1">Uncharacterized protein</fullName>
    </submittedName>
</protein>
<reference evidence="1 2" key="1">
    <citation type="journal article" date="2010" name="Nat. Biotechnol.">
        <title>Genome sequence of the model mushroom Schizophyllum commune.</title>
        <authorList>
            <person name="Ohm R.A."/>
            <person name="de Jong J.F."/>
            <person name="Lugones L.G."/>
            <person name="Aerts A."/>
            <person name="Kothe E."/>
            <person name="Stajich J.E."/>
            <person name="de Vries R.P."/>
            <person name="Record E."/>
            <person name="Levasseur A."/>
            <person name="Baker S.E."/>
            <person name="Bartholomew K.A."/>
            <person name="Coutinho P.M."/>
            <person name="Erdmann S."/>
            <person name="Fowler T.J."/>
            <person name="Gathman A.C."/>
            <person name="Lombard V."/>
            <person name="Henrissat B."/>
            <person name="Knabe N."/>
            <person name="Kuees U."/>
            <person name="Lilly W.W."/>
            <person name="Lindquist E."/>
            <person name="Lucas S."/>
            <person name="Magnuson J.K."/>
            <person name="Piumi F."/>
            <person name="Raudaskoski M."/>
            <person name="Salamov A."/>
            <person name="Schmutz J."/>
            <person name="Schwarze F.W.M.R."/>
            <person name="vanKuyk P.A."/>
            <person name="Horton J.S."/>
            <person name="Grigoriev I.V."/>
            <person name="Woesten H.A.B."/>
        </authorList>
    </citation>
    <scope>NUCLEOTIDE SEQUENCE [LARGE SCALE GENOMIC DNA]</scope>
    <source>
        <strain evidence="2">H4-8 / FGSC 9210</strain>
    </source>
</reference>
<dbReference type="GeneID" id="9594940"/>
<dbReference type="EMBL" id="GL377303">
    <property type="protein sequence ID" value="EFJ00596.1"/>
    <property type="molecule type" value="Genomic_DNA"/>
</dbReference>
<dbReference type="AlphaFoldDB" id="D8PUL5"/>
<evidence type="ECO:0000313" key="2">
    <source>
        <dbReference type="Proteomes" id="UP000007431"/>
    </source>
</evidence>
<gene>
    <name evidence="1" type="ORF">SCHCODRAFT_106275</name>
</gene>
<dbReference type="InParanoid" id="D8PUL5"/>
<evidence type="ECO:0000313" key="1">
    <source>
        <dbReference type="EMBL" id="EFJ00596.1"/>
    </source>
</evidence>